<organism evidence="2">
    <name type="scientific">Rhizophora mucronata</name>
    <name type="common">Asiatic mangrove</name>
    <dbReference type="NCBI Taxonomy" id="61149"/>
    <lineage>
        <taxon>Eukaryota</taxon>
        <taxon>Viridiplantae</taxon>
        <taxon>Streptophyta</taxon>
        <taxon>Embryophyta</taxon>
        <taxon>Tracheophyta</taxon>
        <taxon>Spermatophyta</taxon>
        <taxon>Magnoliopsida</taxon>
        <taxon>eudicotyledons</taxon>
        <taxon>Gunneridae</taxon>
        <taxon>Pentapetalae</taxon>
        <taxon>rosids</taxon>
        <taxon>fabids</taxon>
        <taxon>Malpighiales</taxon>
        <taxon>Rhizophoraceae</taxon>
        <taxon>Rhizophora</taxon>
    </lineage>
</organism>
<feature type="signal peptide" evidence="1">
    <location>
        <begin position="1"/>
        <end position="21"/>
    </location>
</feature>
<keyword evidence="1" id="KW-0732">Signal</keyword>
<name>A0A2P2LYI7_RHIMU</name>
<sequence>MALTLSLIESCGLIALQCCSGKQLKCGIAFEAERGYQNHLGRKMRFNNVLLKILTLCSRSKHKFADKLLEEVNDYGVTSISNQSKLLNRVNICACDVCMSAVSICFACMGENRGCWLFVIYLSSFFEYISCHEELSKKMYAM</sequence>
<feature type="chain" id="PRO_5015168181" evidence="1">
    <location>
        <begin position="22"/>
        <end position="142"/>
    </location>
</feature>
<reference evidence="2" key="1">
    <citation type="submission" date="2018-02" db="EMBL/GenBank/DDBJ databases">
        <title>Rhizophora mucronata_Transcriptome.</title>
        <authorList>
            <person name="Meera S.P."/>
            <person name="Sreeshan A."/>
            <person name="Augustine A."/>
        </authorList>
    </citation>
    <scope>NUCLEOTIDE SEQUENCE</scope>
    <source>
        <tissue evidence="2">Leaf</tissue>
    </source>
</reference>
<evidence type="ECO:0000313" key="2">
    <source>
        <dbReference type="EMBL" id="MBX23036.1"/>
    </source>
</evidence>
<protein>
    <submittedName>
        <fullName evidence="2">Uncharacterized protein LOC105634056 isoform X1</fullName>
    </submittedName>
</protein>
<evidence type="ECO:0000256" key="1">
    <source>
        <dbReference type="SAM" id="SignalP"/>
    </source>
</evidence>
<dbReference type="EMBL" id="GGEC01042552">
    <property type="protein sequence ID" value="MBX23036.1"/>
    <property type="molecule type" value="Transcribed_RNA"/>
</dbReference>
<dbReference type="AlphaFoldDB" id="A0A2P2LYI7"/>
<proteinExistence type="predicted"/>
<accession>A0A2P2LYI7</accession>